<keyword evidence="3" id="KW-1185">Reference proteome</keyword>
<proteinExistence type="predicted"/>
<sequence length="93" mass="10524">MDSVTDGGEGRTQKMAAEMAISYQTFSFFSFPHLSYPHDWLHHSPSDATGSRRSSPATLHHHGFTPQSYSHSRHQVCFWNLKGRVVVGLMSQF</sequence>
<reference evidence="2 3" key="1">
    <citation type="submission" date="2024-04" db="EMBL/GenBank/DDBJ databases">
        <authorList>
            <person name="Waldvogel A.-M."/>
            <person name="Schoenle A."/>
        </authorList>
    </citation>
    <scope>NUCLEOTIDE SEQUENCE [LARGE SCALE GENOMIC DNA]</scope>
</reference>
<accession>A0AAV2JX65</accession>
<dbReference type="EMBL" id="OZ035837">
    <property type="protein sequence ID" value="CAL1582065.1"/>
    <property type="molecule type" value="Genomic_DNA"/>
</dbReference>
<dbReference type="Proteomes" id="UP001497482">
    <property type="component" value="Chromosome 15"/>
</dbReference>
<name>A0AAV2JX65_KNICA</name>
<evidence type="ECO:0000256" key="1">
    <source>
        <dbReference type="SAM" id="MobiDB-lite"/>
    </source>
</evidence>
<evidence type="ECO:0000313" key="2">
    <source>
        <dbReference type="EMBL" id="CAL1582065.1"/>
    </source>
</evidence>
<dbReference type="AlphaFoldDB" id="A0AAV2JX65"/>
<gene>
    <name evidence="2" type="ORF">KC01_LOCUS12753</name>
</gene>
<protein>
    <submittedName>
        <fullName evidence="2">Uncharacterized protein</fullName>
    </submittedName>
</protein>
<organism evidence="2 3">
    <name type="scientific">Knipowitschia caucasica</name>
    <name type="common">Caucasian dwarf goby</name>
    <name type="synonym">Pomatoschistus caucasicus</name>
    <dbReference type="NCBI Taxonomy" id="637954"/>
    <lineage>
        <taxon>Eukaryota</taxon>
        <taxon>Metazoa</taxon>
        <taxon>Chordata</taxon>
        <taxon>Craniata</taxon>
        <taxon>Vertebrata</taxon>
        <taxon>Euteleostomi</taxon>
        <taxon>Actinopterygii</taxon>
        <taxon>Neopterygii</taxon>
        <taxon>Teleostei</taxon>
        <taxon>Neoteleostei</taxon>
        <taxon>Acanthomorphata</taxon>
        <taxon>Gobiaria</taxon>
        <taxon>Gobiiformes</taxon>
        <taxon>Gobioidei</taxon>
        <taxon>Gobiidae</taxon>
        <taxon>Gobiinae</taxon>
        <taxon>Knipowitschia</taxon>
    </lineage>
</organism>
<evidence type="ECO:0000313" key="3">
    <source>
        <dbReference type="Proteomes" id="UP001497482"/>
    </source>
</evidence>
<feature type="compositionally biased region" description="Polar residues" evidence="1">
    <location>
        <begin position="46"/>
        <end position="57"/>
    </location>
</feature>
<feature type="region of interest" description="Disordered" evidence="1">
    <location>
        <begin position="44"/>
        <end position="68"/>
    </location>
</feature>